<keyword evidence="6" id="KW-1185">Reference proteome</keyword>
<dbReference type="AlphaFoldDB" id="A0A226DLJ4"/>
<dbReference type="Proteomes" id="UP000198287">
    <property type="component" value="Unassembled WGS sequence"/>
</dbReference>
<evidence type="ECO:0000259" key="3">
    <source>
        <dbReference type="Pfam" id="PF02278"/>
    </source>
</evidence>
<evidence type="ECO:0000256" key="1">
    <source>
        <dbReference type="ARBA" id="ARBA00006699"/>
    </source>
</evidence>
<dbReference type="PANTHER" id="PTHR38481:SF1">
    <property type="entry name" value="HYALURONATE LYASE"/>
    <property type="match status" value="1"/>
</dbReference>
<dbReference type="GO" id="GO:0016837">
    <property type="term" value="F:carbon-oxygen lyase activity, acting on polysaccharides"/>
    <property type="evidence" value="ECO:0007669"/>
    <property type="project" value="UniProtKB-ARBA"/>
</dbReference>
<accession>A0A226DLJ4</accession>
<dbReference type="SUPFAM" id="SSF48230">
    <property type="entry name" value="Chondroitin AC/alginate lyase"/>
    <property type="match status" value="1"/>
</dbReference>
<proteinExistence type="inferred from homology"/>
<dbReference type="OrthoDB" id="5980780at2759"/>
<reference evidence="5 6" key="1">
    <citation type="submission" date="2015-12" db="EMBL/GenBank/DDBJ databases">
        <title>The genome of Folsomia candida.</title>
        <authorList>
            <person name="Faddeeva A."/>
            <person name="Derks M.F."/>
            <person name="Anvar Y."/>
            <person name="Smit S."/>
            <person name="Van Straalen N."/>
            <person name="Roelofs D."/>
        </authorList>
    </citation>
    <scope>NUCLEOTIDE SEQUENCE [LARGE SCALE GENOMIC DNA]</scope>
    <source>
        <strain evidence="5 6">VU population</strain>
        <tissue evidence="5">Whole body</tissue>
    </source>
</reference>
<dbReference type="GO" id="GO:0030246">
    <property type="term" value="F:carbohydrate binding"/>
    <property type="evidence" value="ECO:0007669"/>
    <property type="project" value="InterPro"/>
</dbReference>
<dbReference type="Pfam" id="PF08124">
    <property type="entry name" value="Lyase_8_N"/>
    <property type="match status" value="1"/>
</dbReference>
<gene>
    <name evidence="5" type="ORF">Fcan01_19451</name>
</gene>
<dbReference type="Pfam" id="PF02278">
    <property type="entry name" value="Lyase_8"/>
    <property type="match status" value="1"/>
</dbReference>
<dbReference type="InterPro" id="IPR014718">
    <property type="entry name" value="GH-type_carb-bd"/>
</dbReference>
<dbReference type="EMBL" id="LNIX01000017">
    <property type="protein sequence ID" value="OXA45714.1"/>
    <property type="molecule type" value="Genomic_DNA"/>
</dbReference>
<dbReference type="PANTHER" id="PTHR38481">
    <property type="entry name" value="HYALURONATE LYASE"/>
    <property type="match status" value="1"/>
</dbReference>
<evidence type="ECO:0000313" key="5">
    <source>
        <dbReference type="EMBL" id="OXA45714.1"/>
    </source>
</evidence>
<dbReference type="GO" id="GO:0005975">
    <property type="term" value="P:carbohydrate metabolic process"/>
    <property type="evidence" value="ECO:0007669"/>
    <property type="project" value="InterPro"/>
</dbReference>
<dbReference type="GO" id="GO:0005576">
    <property type="term" value="C:extracellular region"/>
    <property type="evidence" value="ECO:0007669"/>
    <property type="project" value="InterPro"/>
</dbReference>
<sequence>MRPSCFLWVACIALFLPCVTPQDPELDLATILERRVTRIRNQYFNEEAATTLLLQMSAEGTWASVDYTAGCPARRANWPAQDHLHNTLTMAAVWSTSGNPFLLAAANASLTHWLSNDFTSPDCINAGGRAELTCPCGTPGYWNTNWYCQMILIPGLVGSACLLLAPALTPSQLDTCSVQMARSWQRVDGDPNGSMGPMTGANLLDVASIAKSLAVLTNDHAMLVAASTRCWEECSLSFGPPTVDGIKVDGAFMQHDGQIYTGNYGKVFMNQMISGFLESTGTSLSPPPDFVTEAFTTLFMGSEWLMYRKGDQLSWSYSAIGRMVSHKWEDWSGIDLRLDDVLAATGDWAEGDLFREMVARLREPDGMLMGSRYFHTADFLVNRGPGYTTTLKMYSSRTTNSECNNGQNPYGYHLSDGTIYTQISGHEYTNVFGAWDWDLIPGTSSLYGGVPLGCSLVQRRGRDPLVGAVTLGSASLAVMTHVDPAVGNHAFAKTYFFFPAVYAVQFVNLDWNAGTMVTTLDQRQALGSVWVDGVSLGDDGWVENQASRTVWHDGVGYSFGEEVNLSAGVVARVANWSEIGISVGTENQTHFVAYVSHAAGVGGDEVPYVVRVGVDREEFESSPLGGVTLLPRSENVTGTTYSSLDVVVISVAFLSPTNYSTGVEVVPWIFVSQAPILLILEGRGDTQWTLGVADPSQTMVGDVHVAAEIGGVLVEKDVTLPTGPYAGSSVEVPIEV</sequence>
<name>A0A226DLJ4_FOLCA</name>
<comment type="caution">
    <text evidence="5">The sequence shown here is derived from an EMBL/GenBank/DDBJ whole genome shotgun (WGS) entry which is preliminary data.</text>
</comment>
<dbReference type="Gene3D" id="1.50.10.100">
    <property type="entry name" value="Chondroitin AC/alginate lyase"/>
    <property type="match status" value="1"/>
</dbReference>
<feature type="domain" description="Polysaccharide lyase family 8 central" evidence="3">
    <location>
        <begin position="372"/>
        <end position="614"/>
    </location>
</feature>
<feature type="chain" id="PRO_5012601370" evidence="2">
    <location>
        <begin position="22"/>
        <end position="736"/>
    </location>
</feature>
<dbReference type="InterPro" id="IPR038970">
    <property type="entry name" value="Lyase_8"/>
</dbReference>
<feature type="signal peptide" evidence="2">
    <location>
        <begin position="1"/>
        <end position="21"/>
    </location>
</feature>
<dbReference type="InterPro" id="IPR003159">
    <property type="entry name" value="Lyase_8_central_dom"/>
</dbReference>
<dbReference type="InterPro" id="IPR008929">
    <property type="entry name" value="Chondroitin_lyas"/>
</dbReference>
<evidence type="ECO:0000259" key="4">
    <source>
        <dbReference type="Pfam" id="PF08124"/>
    </source>
</evidence>
<comment type="similarity">
    <text evidence="1">Belongs to the polysaccharide lyase 8 family.</text>
</comment>
<feature type="domain" description="Polysaccharide lyase 8 N-terminal alpha-helical" evidence="4">
    <location>
        <begin position="145"/>
        <end position="270"/>
    </location>
</feature>
<dbReference type="Gene3D" id="2.70.98.10">
    <property type="match status" value="1"/>
</dbReference>
<protein>
    <submittedName>
        <fullName evidence="5">Chondroitinase-AC</fullName>
    </submittedName>
</protein>
<keyword evidence="2" id="KW-0732">Signal</keyword>
<dbReference type="InterPro" id="IPR011013">
    <property type="entry name" value="Gal_mutarotase_sf_dom"/>
</dbReference>
<evidence type="ECO:0000256" key="2">
    <source>
        <dbReference type="SAM" id="SignalP"/>
    </source>
</evidence>
<dbReference type="InterPro" id="IPR012970">
    <property type="entry name" value="Lyase_8_alpha_N"/>
</dbReference>
<dbReference type="SUPFAM" id="SSF74650">
    <property type="entry name" value="Galactose mutarotase-like"/>
    <property type="match status" value="1"/>
</dbReference>
<evidence type="ECO:0000313" key="6">
    <source>
        <dbReference type="Proteomes" id="UP000198287"/>
    </source>
</evidence>
<organism evidence="5 6">
    <name type="scientific">Folsomia candida</name>
    <name type="common">Springtail</name>
    <dbReference type="NCBI Taxonomy" id="158441"/>
    <lineage>
        <taxon>Eukaryota</taxon>
        <taxon>Metazoa</taxon>
        <taxon>Ecdysozoa</taxon>
        <taxon>Arthropoda</taxon>
        <taxon>Hexapoda</taxon>
        <taxon>Collembola</taxon>
        <taxon>Entomobryomorpha</taxon>
        <taxon>Isotomoidea</taxon>
        <taxon>Isotomidae</taxon>
        <taxon>Proisotominae</taxon>
        <taxon>Folsomia</taxon>
    </lineage>
</organism>